<dbReference type="EMBL" id="JRAI01000061">
    <property type="protein sequence ID" value="KGN85083.1"/>
    <property type="molecule type" value="Genomic_DNA"/>
</dbReference>
<dbReference type="PATRIC" id="fig|111105.18.peg.25"/>
<dbReference type="Proteomes" id="UP000030130">
    <property type="component" value="Unassembled WGS sequence"/>
</dbReference>
<keyword evidence="2 3" id="KW-0808">Transferase</keyword>
<dbReference type="Gene3D" id="3.40.50.2000">
    <property type="entry name" value="Glycogen Phosphorylase B"/>
    <property type="match status" value="2"/>
</dbReference>
<keyword evidence="1" id="KW-0328">Glycosyltransferase</keyword>
<dbReference type="CDD" id="cd03789">
    <property type="entry name" value="GT9_LPS_heptosyltransferase"/>
    <property type="match status" value="1"/>
</dbReference>
<sequence length="351" mass="39324">MARYLIVRLSAIGDVAMTIPVLYAVAKAYPQHSFTLLTQPFLTSLLINPPNNLEGMGIDIKHEESSLIGLLTYIRRLKDEQFDYVIDLHNVIRSKIIRFYLRFFGVKGFCLKKPRLQLRQLTAKPPKKPTRLPSVIERYAQVFHKAGLEIHPPYPILLNDSGHISTELPIVEIGSGHHLIGIAPFAGHEAKTYPPEKMHEVVRTLAERDDVQIFLFGGKGKEKKILEQWADESPRVVSVAGLLSLPEELSLIHALHCMVSMDSANMHFASLVGTRVISIWCATHPAAGFLGYGQCIEDCIGADLDCRPCSVFGNKPCFRKDYACRTQIEPQLIINKIVSTLTDLNSDETEN</sequence>
<dbReference type="Pfam" id="PF01075">
    <property type="entry name" value="Glyco_transf_9"/>
    <property type="match status" value="1"/>
</dbReference>
<comment type="caution">
    <text evidence="3">The sequence shown here is derived from an EMBL/GenBank/DDBJ whole genome shotgun (WGS) entry which is preliminary data.</text>
</comment>
<proteinExistence type="predicted"/>
<dbReference type="InterPro" id="IPR002201">
    <property type="entry name" value="Glyco_trans_9"/>
</dbReference>
<evidence type="ECO:0000313" key="3">
    <source>
        <dbReference type="EMBL" id="KGN85083.1"/>
    </source>
</evidence>
<dbReference type="PANTHER" id="PTHR30160:SF22">
    <property type="entry name" value="LIPOPOLYSACCHARIDE CORE BIOSYNTHESIS PROTEIN"/>
    <property type="match status" value="1"/>
</dbReference>
<gene>
    <name evidence="3" type="ORF">HR08_07215</name>
</gene>
<dbReference type="PANTHER" id="PTHR30160">
    <property type="entry name" value="TETRAACYLDISACCHARIDE 4'-KINASE-RELATED"/>
    <property type="match status" value="1"/>
</dbReference>
<dbReference type="InterPro" id="IPR051199">
    <property type="entry name" value="LPS_LOS_Heptosyltrfase"/>
</dbReference>
<name>A0A0A2F236_9PORP</name>
<evidence type="ECO:0000313" key="4">
    <source>
        <dbReference type="Proteomes" id="UP000030130"/>
    </source>
</evidence>
<evidence type="ECO:0000256" key="2">
    <source>
        <dbReference type="ARBA" id="ARBA00022679"/>
    </source>
</evidence>
<dbReference type="SUPFAM" id="SSF53756">
    <property type="entry name" value="UDP-Glycosyltransferase/glycogen phosphorylase"/>
    <property type="match status" value="1"/>
</dbReference>
<dbReference type="GO" id="GO:0008713">
    <property type="term" value="F:ADP-heptose-lipopolysaccharide heptosyltransferase activity"/>
    <property type="evidence" value="ECO:0007669"/>
    <property type="project" value="TreeGrafter"/>
</dbReference>
<dbReference type="eggNOG" id="COG0859">
    <property type="taxonomic scope" value="Bacteria"/>
</dbReference>
<protein>
    <submittedName>
        <fullName evidence="3">ADP-heptose--LPS heptosyltransferase</fullName>
    </submittedName>
</protein>
<dbReference type="STRING" id="111105.HR09_07340"/>
<reference evidence="3 4" key="1">
    <citation type="submission" date="2014-08" db="EMBL/GenBank/DDBJ databases">
        <title>Porphyromonas gulae strain:COT-052_OH1451 Genome sequencing.</title>
        <authorList>
            <person name="Wallis C."/>
            <person name="Deusch O."/>
            <person name="O'Flynn C."/>
            <person name="Davis I."/>
            <person name="Jospin G."/>
            <person name="Darling A.E."/>
            <person name="Coil D.A."/>
            <person name="Alexiev A."/>
            <person name="Horsfall A."/>
            <person name="Kirkwood N."/>
            <person name="Harris S."/>
            <person name="Eisen J.A."/>
        </authorList>
    </citation>
    <scope>NUCLEOTIDE SEQUENCE [LARGE SCALE GENOMIC DNA]</scope>
    <source>
        <strain evidence="4">COT-052 OH1451</strain>
    </source>
</reference>
<accession>A0A0A2F236</accession>
<dbReference type="OrthoDB" id="9768048at2"/>
<dbReference type="GO" id="GO:0009244">
    <property type="term" value="P:lipopolysaccharide core region biosynthetic process"/>
    <property type="evidence" value="ECO:0007669"/>
    <property type="project" value="TreeGrafter"/>
</dbReference>
<dbReference type="GO" id="GO:0005829">
    <property type="term" value="C:cytosol"/>
    <property type="evidence" value="ECO:0007669"/>
    <property type="project" value="TreeGrafter"/>
</dbReference>
<dbReference type="AlphaFoldDB" id="A0A0A2F236"/>
<organism evidence="3 4">
    <name type="scientific">Porphyromonas gulae</name>
    <dbReference type="NCBI Taxonomy" id="111105"/>
    <lineage>
        <taxon>Bacteria</taxon>
        <taxon>Pseudomonadati</taxon>
        <taxon>Bacteroidota</taxon>
        <taxon>Bacteroidia</taxon>
        <taxon>Bacteroidales</taxon>
        <taxon>Porphyromonadaceae</taxon>
        <taxon>Porphyromonas</taxon>
    </lineage>
</organism>
<dbReference type="RefSeq" id="WP_018965646.1">
    <property type="nucleotide sequence ID" value="NZ_JQJE01000021.1"/>
</dbReference>
<evidence type="ECO:0000256" key="1">
    <source>
        <dbReference type="ARBA" id="ARBA00022676"/>
    </source>
</evidence>